<dbReference type="GO" id="GO:0043024">
    <property type="term" value="F:ribosomal small subunit binding"/>
    <property type="evidence" value="ECO:0007669"/>
    <property type="project" value="TreeGrafter"/>
</dbReference>
<feature type="compositionally biased region" description="Basic and acidic residues" evidence="3">
    <location>
        <begin position="101"/>
        <end position="111"/>
    </location>
</feature>
<feature type="region of interest" description="Disordered" evidence="3">
    <location>
        <begin position="92"/>
        <end position="123"/>
    </location>
</feature>
<dbReference type="InterPro" id="IPR032528">
    <property type="entry name" value="Ribosom_S30AE_C"/>
</dbReference>
<dbReference type="InterPro" id="IPR034694">
    <property type="entry name" value="HPF_long/plastid"/>
</dbReference>
<gene>
    <name evidence="2" type="primary">hpf</name>
    <name evidence="5" type="ORF">HNQ39_002747</name>
</gene>
<dbReference type="Pfam" id="PF16321">
    <property type="entry name" value="Ribosom_S30AE_C"/>
    <property type="match status" value="1"/>
</dbReference>
<dbReference type="Proteomes" id="UP000520814">
    <property type="component" value="Unassembled WGS sequence"/>
</dbReference>
<proteinExistence type="inferred from homology"/>
<accession>A0A7W9W780</accession>
<evidence type="ECO:0000256" key="2">
    <source>
        <dbReference type="HAMAP-Rule" id="MF_00839"/>
    </source>
</evidence>
<keyword evidence="1 2" id="KW-0810">Translation regulation</keyword>
<dbReference type="Gene3D" id="3.30.160.100">
    <property type="entry name" value="Ribosome hibernation promotion factor-like"/>
    <property type="match status" value="1"/>
</dbReference>
<dbReference type="AlphaFoldDB" id="A0A7W9W780"/>
<dbReference type="HAMAP" id="MF_00839">
    <property type="entry name" value="HPF"/>
    <property type="match status" value="1"/>
</dbReference>
<keyword evidence="6" id="KW-1185">Reference proteome</keyword>
<comment type="subcellular location">
    <subcellularLocation>
        <location evidence="2">Cytoplasm</location>
    </subcellularLocation>
</comment>
<feature type="compositionally biased region" description="Acidic residues" evidence="3">
    <location>
        <begin position="113"/>
        <end position="122"/>
    </location>
</feature>
<dbReference type="Gene3D" id="3.30.505.50">
    <property type="entry name" value="Sigma 54 modulation/S30EA ribosomal protein, C-terminal domain"/>
    <property type="match status" value="1"/>
</dbReference>
<comment type="caution">
    <text evidence="5">The sequence shown here is derived from an EMBL/GenBank/DDBJ whole genome shotgun (WGS) entry which is preliminary data.</text>
</comment>
<dbReference type="NCBIfam" id="TIGR00741">
    <property type="entry name" value="yfiA"/>
    <property type="match status" value="1"/>
</dbReference>
<name>A0A7W9W780_ARMRO</name>
<evidence type="ECO:0000313" key="6">
    <source>
        <dbReference type="Proteomes" id="UP000520814"/>
    </source>
</evidence>
<evidence type="ECO:0000313" key="5">
    <source>
        <dbReference type="EMBL" id="MBB6050956.1"/>
    </source>
</evidence>
<dbReference type="InterPro" id="IPR003489">
    <property type="entry name" value="RHF/RaiA"/>
</dbReference>
<protein>
    <recommendedName>
        <fullName evidence="2">Ribosome hibernation promoting factor</fullName>
        <shortName evidence="2">HPF</shortName>
    </recommendedName>
</protein>
<dbReference type="RefSeq" id="WP_184196862.1">
    <property type="nucleotide sequence ID" value="NZ_JACHGW010000002.1"/>
</dbReference>
<dbReference type="GO" id="GO:0022627">
    <property type="term" value="C:cytosolic small ribosomal subunit"/>
    <property type="evidence" value="ECO:0007669"/>
    <property type="project" value="TreeGrafter"/>
</dbReference>
<feature type="domain" description="Sigma 54 modulation/S30EA ribosomal protein C-terminal" evidence="4">
    <location>
        <begin position="122"/>
        <end position="177"/>
    </location>
</feature>
<comment type="subunit">
    <text evidence="2">Interacts with 100S ribosomes.</text>
</comment>
<dbReference type="PANTHER" id="PTHR33231:SF1">
    <property type="entry name" value="30S RIBOSOMAL PROTEIN"/>
    <property type="match status" value="1"/>
</dbReference>
<dbReference type="InterPro" id="IPR038416">
    <property type="entry name" value="Ribosom_S30AE_C_sf"/>
</dbReference>
<organism evidence="5 6">
    <name type="scientific">Armatimonas rosea</name>
    <dbReference type="NCBI Taxonomy" id="685828"/>
    <lineage>
        <taxon>Bacteria</taxon>
        <taxon>Bacillati</taxon>
        <taxon>Armatimonadota</taxon>
        <taxon>Armatimonadia</taxon>
        <taxon>Armatimonadales</taxon>
        <taxon>Armatimonadaceae</taxon>
        <taxon>Armatimonas</taxon>
    </lineage>
</organism>
<dbReference type="GO" id="GO:0045900">
    <property type="term" value="P:negative regulation of translational elongation"/>
    <property type="evidence" value="ECO:0007669"/>
    <property type="project" value="TreeGrafter"/>
</dbReference>
<dbReference type="EMBL" id="JACHGW010000002">
    <property type="protein sequence ID" value="MBB6050956.1"/>
    <property type="molecule type" value="Genomic_DNA"/>
</dbReference>
<comment type="function">
    <text evidence="2">Required for dimerization of active 70S ribosomes into 100S ribosomes in stationary phase; 100S ribosomes are translationally inactive and sometimes present during exponential growth.</text>
</comment>
<dbReference type="SUPFAM" id="SSF69754">
    <property type="entry name" value="Ribosome binding protein Y (YfiA homologue)"/>
    <property type="match status" value="1"/>
</dbReference>
<dbReference type="PANTHER" id="PTHR33231">
    <property type="entry name" value="30S RIBOSOMAL PROTEIN"/>
    <property type="match status" value="1"/>
</dbReference>
<evidence type="ECO:0000259" key="4">
    <source>
        <dbReference type="Pfam" id="PF16321"/>
    </source>
</evidence>
<evidence type="ECO:0000256" key="1">
    <source>
        <dbReference type="ARBA" id="ARBA00022845"/>
    </source>
</evidence>
<dbReference type="InterPro" id="IPR050574">
    <property type="entry name" value="HPF/YfiA_ribosome-assoc"/>
</dbReference>
<dbReference type="CDD" id="cd00552">
    <property type="entry name" value="RaiA"/>
    <property type="match status" value="1"/>
</dbReference>
<keyword evidence="2" id="KW-0963">Cytoplasm</keyword>
<evidence type="ECO:0000256" key="3">
    <source>
        <dbReference type="SAM" id="MobiDB-lite"/>
    </source>
</evidence>
<comment type="similarity">
    <text evidence="2">Belongs to the HPF/YfiA ribosome-associated protein family. Long HPF subfamily.</text>
</comment>
<reference evidence="5 6" key="1">
    <citation type="submission" date="2020-08" db="EMBL/GenBank/DDBJ databases">
        <title>Genomic Encyclopedia of Type Strains, Phase IV (KMG-IV): sequencing the most valuable type-strain genomes for metagenomic binning, comparative biology and taxonomic classification.</title>
        <authorList>
            <person name="Goeker M."/>
        </authorList>
    </citation>
    <scope>NUCLEOTIDE SEQUENCE [LARGE SCALE GENOMIC DNA]</scope>
    <source>
        <strain evidence="5 6">DSM 23562</strain>
    </source>
</reference>
<dbReference type="InterPro" id="IPR036567">
    <property type="entry name" value="RHF-like"/>
</dbReference>
<dbReference type="Pfam" id="PF02482">
    <property type="entry name" value="Ribosomal_S30AE"/>
    <property type="match status" value="1"/>
</dbReference>
<sequence>MQVQVRGKGVVITDALRAYADKKVNKLSKHFAALHAATVTQSISGKEHRVEVQLEGDGILLRGEDRAEDMYVAIDRVVDKLERRMSKYKERHKWHHRGAHHDHDSPRRMAVGDDTDEPEDTDEGKVLRRKRFAIKPLTELEAVAQMELLSHDFFVFENADTNQVSVLYRRADGNYGILEPER</sequence>